<dbReference type="PROSITE" id="PS51720">
    <property type="entry name" value="G_AIG1"/>
    <property type="match status" value="1"/>
</dbReference>
<evidence type="ECO:0000256" key="1">
    <source>
        <dbReference type="ARBA" id="ARBA00008535"/>
    </source>
</evidence>
<accession>A0A6P7LBF5</accession>
<dbReference type="RefSeq" id="XP_028990734.2">
    <property type="nucleotide sequence ID" value="XM_029134901.3"/>
</dbReference>
<evidence type="ECO:0000259" key="5">
    <source>
        <dbReference type="PROSITE" id="PS51720"/>
    </source>
</evidence>
<keyword evidence="6" id="KW-1185">Reference proteome</keyword>
<organism evidence="6 7">
    <name type="scientific">Betta splendens</name>
    <name type="common">Siamese fighting fish</name>
    <dbReference type="NCBI Taxonomy" id="158456"/>
    <lineage>
        <taxon>Eukaryota</taxon>
        <taxon>Metazoa</taxon>
        <taxon>Chordata</taxon>
        <taxon>Craniata</taxon>
        <taxon>Vertebrata</taxon>
        <taxon>Euteleostomi</taxon>
        <taxon>Actinopterygii</taxon>
        <taxon>Neopterygii</taxon>
        <taxon>Teleostei</taxon>
        <taxon>Neoteleostei</taxon>
        <taxon>Acanthomorphata</taxon>
        <taxon>Anabantaria</taxon>
        <taxon>Anabantiformes</taxon>
        <taxon>Anabantoidei</taxon>
        <taxon>Osphronemidae</taxon>
        <taxon>Betta</taxon>
    </lineage>
</organism>
<evidence type="ECO:0000256" key="3">
    <source>
        <dbReference type="ARBA" id="ARBA00023134"/>
    </source>
</evidence>
<evidence type="ECO:0000313" key="7">
    <source>
        <dbReference type="RefSeq" id="XP_028990734.2"/>
    </source>
</evidence>
<dbReference type="KEGG" id="bspl:114846120"/>
<sequence length="371" mass="43307">MDGTFNNPSVFSKAGLITNDEELRIVMVGKTGIGKSASGNTILGRKAFESKCGAQSLTVFCKKEQALLGEQQVAVIDTPGLFDTRYDEEKTTKDLSQCISFAAPGPHVFLVVVSVGRFTEEEEKSVEKIQQVFGEAADKYSMVLFTRGDDLDETIEDFMKGSPGLQHLVARCNNQYHVFNNKDKENRSQVNELMQKIRNIVNENGGSHYTNKDLQEAERAIEKEKQRILKEQEDKIRREQEEMERKIEEKYEKQAKKIQEEMQAQREQEKKEREEERKREKDERDEKRQRERKEREEERKRERQEKSKELNDLKEKLAREKKDEEERIRSMYEAQARKEAEESNPWIKFGQLFTEAFTELGKGIQQTCSLS</sequence>
<dbReference type="CDD" id="cd01852">
    <property type="entry name" value="AIG1"/>
    <property type="match status" value="1"/>
</dbReference>
<dbReference type="Proteomes" id="UP000515150">
    <property type="component" value="Chromosome 19"/>
</dbReference>
<dbReference type="GO" id="GO:0005525">
    <property type="term" value="F:GTP binding"/>
    <property type="evidence" value="ECO:0007669"/>
    <property type="project" value="UniProtKB-KW"/>
</dbReference>
<comment type="similarity">
    <text evidence="1">Belongs to the TRAFAC class TrmE-Era-EngA-EngB-Septin-like GTPase superfamily. AIG1/Toc34/Toc159-like paraseptin GTPase family. IAN subfamily.</text>
</comment>
<dbReference type="FunCoup" id="A0A6P7LBF5">
    <property type="interactions" value="25"/>
</dbReference>
<keyword evidence="2" id="KW-0547">Nucleotide-binding</keyword>
<dbReference type="InterPro" id="IPR045058">
    <property type="entry name" value="GIMA/IAN/Toc"/>
</dbReference>
<dbReference type="InterPro" id="IPR006703">
    <property type="entry name" value="G_AIG1"/>
</dbReference>
<dbReference type="Pfam" id="PF04548">
    <property type="entry name" value="AIG1"/>
    <property type="match status" value="1"/>
</dbReference>
<dbReference type="SUPFAM" id="SSF52540">
    <property type="entry name" value="P-loop containing nucleoside triphosphate hydrolases"/>
    <property type="match status" value="1"/>
</dbReference>
<dbReference type="AlphaFoldDB" id="A0A6P7LBF5"/>
<dbReference type="InParanoid" id="A0A6P7LBF5"/>
<dbReference type="GeneID" id="114846120"/>
<dbReference type="PANTHER" id="PTHR10903:SF112">
    <property type="entry name" value="SI:CH211-113E8.5"/>
    <property type="match status" value="1"/>
</dbReference>
<proteinExistence type="inferred from homology"/>
<dbReference type="OrthoDB" id="5985928at2759"/>
<feature type="domain" description="AIG1-type G" evidence="5">
    <location>
        <begin position="20"/>
        <end position="218"/>
    </location>
</feature>
<gene>
    <name evidence="7" type="primary">LOC114846120</name>
</gene>
<keyword evidence="3" id="KW-0342">GTP-binding</keyword>
<dbReference type="InterPro" id="IPR027417">
    <property type="entry name" value="P-loop_NTPase"/>
</dbReference>
<evidence type="ECO:0000256" key="2">
    <source>
        <dbReference type="ARBA" id="ARBA00022741"/>
    </source>
</evidence>
<protein>
    <submittedName>
        <fullName evidence="7">GTPase IMAP family member 4-like</fullName>
    </submittedName>
</protein>
<feature type="region of interest" description="Disordered" evidence="4">
    <location>
        <begin position="256"/>
        <end position="326"/>
    </location>
</feature>
<name>A0A6P7LBF5_BETSP</name>
<dbReference type="FunFam" id="3.40.50.300:FF:000366">
    <property type="entry name" value="GTPase, IMAP family member 2"/>
    <property type="match status" value="1"/>
</dbReference>
<dbReference type="Gene3D" id="3.40.50.300">
    <property type="entry name" value="P-loop containing nucleotide triphosphate hydrolases"/>
    <property type="match status" value="1"/>
</dbReference>
<reference evidence="7" key="1">
    <citation type="submission" date="2025-08" db="UniProtKB">
        <authorList>
            <consortium name="RefSeq"/>
        </authorList>
    </citation>
    <scope>IDENTIFICATION</scope>
</reference>
<evidence type="ECO:0000256" key="4">
    <source>
        <dbReference type="SAM" id="MobiDB-lite"/>
    </source>
</evidence>
<evidence type="ECO:0000313" key="6">
    <source>
        <dbReference type="Proteomes" id="UP000515150"/>
    </source>
</evidence>
<dbReference type="PANTHER" id="PTHR10903">
    <property type="entry name" value="GTPASE, IMAP FAMILY MEMBER-RELATED"/>
    <property type="match status" value="1"/>
</dbReference>